<dbReference type="Proteomes" id="UP000095751">
    <property type="component" value="Unassembled WGS sequence"/>
</dbReference>
<protein>
    <submittedName>
        <fullName evidence="1">Uncharacterized protein</fullName>
    </submittedName>
</protein>
<organism evidence="1 2">
    <name type="scientific">Fragilariopsis cylindrus CCMP1102</name>
    <dbReference type="NCBI Taxonomy" id="635003"/>
    <lineage>
        <taxon>Eukaryota</taxon>
        <taxon>Sar</taxon>
        <taxon>Stramenopiles</taxon>
        <taxon>Ochrophyta</taxon>
        <taxon>Bacillariophyta</taxon>
        <taxon>Bacillariophyceae</taxon>
        <taxon>Bacillariophycidae</taxon>
        <taxon>Bacillariales</taxon>
        <taxon>Bacillariaceae</taxon>
        <taxon>Fragilariopsis</taxon>
    </lineage>
</organism>
<sequence>MILAVVKKTTISSSALSISVMWLLLQSLFVVMLSGSSSKNILVAKAMTMTTPSSLKIRVCTGSGCLGKCRGGFNPLTSLEKLLISDDNDNDIIIDNAKDTTIEFEETFCMNQCKRGPNVRIINADNGNVITFDESIMNEVESTRKNFQRIINEDRVTGLSGIVNGIRDGTVVGVEKGQVDILNDIMPTI</sequence>
<gene>
    <name evidence="1" type="ORF">FRACYDRAFT_269878</name>
</gene>
<dbReference type="OrthoDB" id="45162at2759"/>
<dbReference type="CDD" id="cd02980">
    <property type="entry name" value="TRX_Fd_family"/>
    <property type="match status" value="1"/>
</dbReference>
<reference evidence="1 2" key="1">
    <citation type="submission" date="2016-09" db="EMBL/GenBank/DDBJ databases">
        <title>Extensive genetic diversity and differential bi-allelic expression allows diatom success in the polar Southern Ocean.</title>
        <authorList>
            <consortium name="DOE Joint Genome Institute"/>
            <person name="Mock T."/>
            <person name="Otillar R.P."/>
            <person name="Strauss J."/>
            <person name="Dupont C."/>
            <person name="Frickenhaus S."/>
            <person name="Maumus F."/>
            <person name="Mcmullan M."/>
            <person name="Sanges R."/>
            <person name="Schmutz J."/>
            <person name="Toseland A."/>
            <person name="Valas R."/>
            <person name="Veluchamy A."/>
            <person name="Ward B.J."/>
            <person name="Allen A."/>
            <person name="Barry K."/>
            <person name="Falciatore A."/>
            <person name="Ferrante M."/>
            <person name="Fortunato A.E."/>
            <person name="Gloeckner G."/>
            <person name="Gruber A."/>
            <person name="Hipkin R."/>
            <person name="Janech M."/>
            <person name="Kroth P."/>
            <person name="Leese F."/>
            <person name="Lindquist E."/>
            <person name="Lyon B.R."/>
            <person name="Martin J."/>
            <person name="Mayer C."/>
            <person name="Parker M."/>
            <person name="Quesneville H."/>
            <person name="Raymond J."/>
            <person name="Uhlig C."/>
            <person name="Valentin K.U."/>
            <person name="Worden A.Z."/>
            <person name="Armbrust E.V."/>
            <person name="Bowler C."/>
            <person name="Green B."/>
            <person name="Moulton V."/>
            <person name="Van Oosterhout C."/>
            <person name="Grigoriev I."/>
        </authorList>
    </citation>
    <scope>NUCLEOTIDE SEQUENCE [LARGE SCALE GENOMIC DNA]</scope>
    <source>
        <strain evidence="1 2">CCMP1102</strain>
    </source>
</reference>
<dbReference type="InParanoid" id="A0A1E7F606"/>
<evidence type="ECO:0000313" key="1">
    <source>
        <dbReference type="EMBL" id="OEU13602.1"/>
    </source>
</evidence>
<keyword evidence="2" id="KW-1185">Reference proteome</keyword>
<dbReference type="Gene3D" id="3.40.30.10">
    <property type="entry name" value="Glutaredoxin"/>
    <property type="match status" value="1"/>
</dbReference>
<evidence type="ECO:0000313" key="2">
    <source>
        <dbReference type="Proteomes" id="UP000095751"/>
    </source>
</evidence>
<dbReference type="AlphaFoldDB" id="A0A1E7F606"/>
<dbReference type="EMBL" id="KV784361">
    <property type="protein sequence ID" value="OEU13602.1"/>
    <property type="molecule type" value="Genomic_DNA"/>
</dbReference>
<proteinExistence type="predicted"/>
<accession>A0A1E7F606</accession>
<dbReference type="KEGG" id="fcy:FRACYDRAFT_269878"/>
<name>A0A1E7F606_9STRA</name>